<evidence type="ECO:0008006" key="6">
    <source>
        <dbReference type="Google" id="ProtNLM"/>
    </source>
</evidence>
<dbReference type="OrthoDB" id="2143914at2759"/>
<sequence length="581" mass="62337">MTVSKSTAVSSASPHLSILGTHPHPQLHSHHLKSGALASVTKATVDTTTTMGSGVESEKGPVLVDGKISKNPSSWDPQDDILLRHLKEVKKLGWKDISQYFTNRTPNACQFRWRRLKSGNLKSNRTANVDVSDYPGKTNASVQEPVGPPAVASGPVPVPVNSSFTSAIAIPASSSMKDHAALISAPNSASATPSLTYSRSPFSLAPPTGTNNNYSLGSNNGAGSKYLKARSNSHSFTLNSFNNPASSNNGVKPSTEGENIGFIPKIIVRSRRSSFAQPMATPSATTSHLTSALNTTLNTTKTRKSSFVGRSRRSSFNLSGTPSRRSSIIIAPTSMNGSFSLATGSSTPKGSRRDSTVRTHRSASSSTSSSSASFMDFPPAAIQHLPRGPARVHVKLQQKAQQHLQQQLPSAASWSTEEDQLLSESGSRNLSVMELSILLPNRSEREIQWRLDTLSNSNSPTGSNEAAESPLHSPRKSVTAEDTAIDEDTCDEAEQGNDDDYEESVDPLHHSLSPPLISKENTPASIISSTTTNDDVSSMSTDHHLHREHSNDDNKTIRNFSAQKTPHISHHLLLLLPHCQA</sequence>
<protein>
    <recommendedName>
        <fullName evidence="6">Myb-like domain-containing protein</fullName>
    </recommendedName>
</protein>
<dbReference type="InterPro" id="IPR017930">
    <property type="entry name" value="Myb_dom"/>
</dbReference>
<feature type="compositionally biased region" description="Acidic residues" evidence="1">
    <location>
        <begin position="483"/>
        <end position="505"/>
    </location>
</feature>
<feature type="region of interest" description="Disordered" evidence="1">
    <location>
        <begin position="399"/>
        <end position="426"/>
    </location>
</feature>
<feature type="region of interest" description="Disordered" evidence="1">
    <location>
        <begin position="337"/>
        <end position="375"/>
    </location>
</feature>
<feature type="region of interest" description="Disordered" evidence="1">
    <location>
        <begin position="300"/>
        <end position="324"/>
    </location>
</feature>
<dbReference type="InParanoid" id="G8ZRC2"/>
<gene>
    <name evidence="4" type="primary">TDEL0C01750</name>
    <name evidence="4" type="ORF">TDEL_0C01750</name>
</gene>
<feature type="compositionally biased region" description="Basic and acidic residues" evidence="1">
    <location>
        <begin position="541"/>
        <end position="553"/>
    </location>
</feature>
<feature type="compositionally biased region" description="Polar residues" evidence="1">
    <location>
        <begin position="519"/>
        <end position="540"/>
    </location>
</feature>
<dbReference type="PROSITE" id="PS51294">
    <property type="entry name" value="HTH_MYB"/>
    <property type="match status" value="1"/>
</dbReference>
<feature type="compositionally biased region" description="Polar residues" evidence="1">
    <location>
        <begin position="454"/>
        <end position="466"/>
    </location>
</feature>
<evidence type="ECO:0000259" key="2">
    <source>
        <dbReference type="PROSITE" id="PS50090"/>
    </source>
</evidence>
<dbReference type="RefSeq" id="XP_003680275.1">
    <property type="nucleotide sequence ID" value="XM_003680227.1"/>
</dbReference>
<feature type="domain" description="HTH myb-type" evidence="3">
    <location>
        <begin position="67"/>
        <end position="121"/>
    </location>
</feature>
<dbReference type="CDD" id="cd00167">
    <property type="entry name" value="SANT"/>
    <property type="match status" value="1"/>
</dbReference>
<dbReference type="FunCoup" id="G8ZRC2">
    <property type="interactions" value="235"/>
</dbReference>
<feature type="compositionally biased region" description="Polar residues" evidence="1">
    <location>
        <begin position="337"/>
        <end position="349"/>
    </location>
</feature>
<dbReference type="HOGENOM" id="CLU_018984_0_0_1"/>
<dbReference type="PROSITE" id="PS50090">
    <property type="entry name" value="MYB_LIKE"/>
    <property type="match status" value="1"/>
</dbReference>
<accession>G8ZRC2</accession>
<dbReference type="KEGG" id="tdl:TDEL_0C01750"/>
<keyword evidence="5" id="KW-1185">Reference proteome</keyword>
<evidence type="ECO:0000313" key="4">
    <source>
        <dbReference type="EMBL" id="CCE91064.1"/>
    </source>
</evidence>
<name>G8ZRC2_TORDE</name>
<feature type="region of interest" description="Disordered" evidence="1">
    <location>
        <begin position="1"/>
        <end position="29"/>
    </location>
</feature>
<feature type="domain" description="Myb-like" evidence="2">
    <location>
        <begin position="67"/>
        <end position="117"/>
    </location>
</feature>
<dbReference type="InterPro" id="IPR009057">
    <property type="entry name" value="Homeodomain-like_sf"/>
</dbReference>
<dbReference type="AlphaFoldDB" id="G8ZRC2"/>
<dbReference type="SUPFAM" id="SSF46689">
    <property type="entry name" value="Homeodomain-like"/>
    <property type="match status" value="1"/>
</dbReference>
<proteinExistence type="predicted"/>
<organism evidence="4 5">
    <name type="scientific">Torulaspora delbrueckii</name>
    <name type="common">Yeast</name>
    <name type="synonym">Candida colliculosa</name>
    <dbReference type="NCBI Taxonomy" id="4950"/>
    <lineage>
        <taxon>Eukaryota</taxon>
        <taxon>Fungi</taxon>
        <taxon>Dikarya</taxon>
        <taxon>Ascomycota</taxon>
        <taxon>Saccharomycotina</taxon>
        <taxon>Saccharomycetes</taxon>
        <taxon>Saccharomycetales</taxon>
        <taxon>Saccharomycetaceae</taxon>
        <taxon>Torulaspora</taxon>
    </lineage>
</organism>
<dbReference type="eggNOG" id="ENOG502RXV1">
    <property type="taxonomic scope" value="Eukaryota"/>
</dbReference>
<dbReference type="Gene3D" id="1.10.10.60">
    <property type="entry name" value="Homeodomain-like"/>
    <property type="match status" value="1"/>
</dbReference>
<feature type="compositionally biased region" description="Low complexity" evidence="1">
    <location>
        <begin position="300"/>
        <end position="309"/>
    </location>
</feature>
<feature type="compositionally biased region" description="Polar residues" evidence="1">
    <location>
        <begin position="238"/>
        <end position="252"/>
    </location>
</feature>
<dbReference type="GeneID" id="11500399"/>
<feature type="region of interest" description="Disordered" evidence="1">
    <location>
        <begin position="454"/>
        <end position="553"/>
    </location>
</feature>
<dbReference type="SMART" id="SM00717">
    <property type="entry name" value="SANT"/>
    <property type="match status" value="1"/>
</dbReference>
<reference evidence="4 5" key="1">
    <citation type="journal article" date="2011" name="Proc. Natl. Acad. Sci. U.S.A.">
        <title>Evolutionary erosion of yeast sex chromosomes by mating-type switching accidents.</title>
        <authorList>
            <person name="Gordon J.L."/>
            <person name="Armisen D."/>
            <person name="Proux-Wera E."/>
            <person name="Oheigeartaigh S.S."/>
            <person name="Byrne K.P."/>
            <person name="Wolfe K.H."/>
        </authorList>
    </citation>
    <scope>NUCLEOTIDE SEQUENCE [LARGE SCALE GENOMIC DNA]</scope>
    <source>
        <strain evidence="5">ATCC 10662 / CBS 1146 / NBRC 0425 / NCYC 2629 / NRRL Y-866</strain>
    </source>
</reference>
<evidence type="ECO:0000259" key="3">
    <source>
        <dbReference type="PROSITE" id="PS51294"/>
    </source>
</evidence>
<feature type="compositionally biased region" description="Low complexity" evidence="1">
    <location>
        <begin position="1"/>
        <end position="13"/>
    </location>
</feature>
<dbReference type="EMBL" id="HE616744">
    <property type="protein sequence ID" value="CCE91064.1"/>
    <property type="molecule type" value="Genomic_DNA"/>
</dbReference>
<evidence type="ECO:0000313" key="5">
    <source>
        <dbReference type="Proteomes" id="UP000005627"/>
    </source>
</evidence>
<dbReference type="InterPro" id="IPR001005">
    <property type="entry name" value="SANT/Myb"/>
</dbReference>
<dbReference type="STRING" id="1076872.G8ZRC2"/>
<feature type="compositionally biased region" description="Low complexity" evidence="1">
    <location>
        <begin position="362"/>
        <end position="373"/>
    </location>
</feature>
<evidence type="ECO:0000256" key="1">
    <source>
        <dbReference type="SAM" id="MobiDB-lite"/>
    </source>
</evidence>
<dbReference type="Pfam" id="PF13921">
    <property type="entry name" value="Myb_DNA-bind_6"/>
    <property type="match status" value="1"/>
</dbReference>
<feature type="region of interest" description="Disordered" evidence="1">
    <location>
        <begin position="238"/>
        <end position="257"/>
    </location>
</feature>
<dbReference type="Proteomes" id="UP000005627">
    <property type="component" value="Chromosome 3"/>
</dbReference>